<dbReference type="SUPFAM" id="SSF49879">
    <property type="entry name" value="SMAD/FHA domain"/>
    <property type="match status" value="1"/>
</dbReference>
<protein>
    <submittedName>
        <fullName evidence="3">FHA domain-containing protein</fullName>
    </submittedName>
</protein>
<keyword evidence="1" id="KW-0472">Membrane</keyword>
<dbReference type="InterPro" id="IPR000253">
    <property type="entry name" value="FHA_dom"/>
</dbReference>
<dbReference type="Proteomes" id="UP000298058">
    <property type="component" value="Unassembled WGS sequence"/>
</dbReference>
<dbReference type="SMART" id="SM00240">
    <property type="entry name" value="FHA"/>
    <property type="match status" value="1"/>
</dbReference>
<gene>
    <name evidence="3" type="ORF">EHS15_13955</name>
</gene>
<dbReference type="PROSITE" id="PS50006">
    <property type="entry name" value="FHA_DOMAIN"/>
    <property type="match status" value="1"/>
</dbReference>
<keyword evidence="4" id="KW-1185">Reference proteome</keyword>
<dbReference type="EMBL" id="RQHW01000047">
    <property type="protein sequence ID" value="TGN18490.1"/>
    <property type="molecule type" value="Genomic_DNA"/>
</dbReference>
<dbReference type="Gene3D" id="2.60.200.20">
    <property type="match status" value="1"/>
</dbReference>
<feature type="domain" description="FHA" evidence="2">
    <location>
        <begin position="433"/>
        <end position="482"/>
    </location>
</feature>
<dbReference type="AlphaFoldDB" id="A0A4R9LW88"/>
<dbReference type="Pfam" id="PF00498">
    <property type="entry name" value="FHA"/>
    <property type="match status" value="1"/>
</dbReference>
<dbReference type="OrthoDB" id="344049at2"/>
<accession>A0A4R9LW88</accession>
<evidence type="ECO:0000256" key="1">
    <source>
        <dbReference type="SAM" id="Phobius"/>
    </source>
</evidence>
<sequence>MNLNRITESYWNKQAASSIKLLFSFSAVFILFSSSIFSEKIYKIADWDVSDYPQVRVDLKVRETLSGKEDEIQITEDIASAKKVSTSFELTTHSEPNPVHFYLSIPSYANWEEKRWLVQFAQSIASVAEKSKGKFFLNVQSDDQFLFYEGVPSSKLTPAFSLPKEKEPKYPIRSWEKVLSRVHSDTNPDKVMIVVSLKEEWEDRYKISDFARRVNAENIDFLVVAPPSLETTKLASYVNGRFFNITKKESFAELYSEINHLISPKLRLVYLSPWNVSLWQQSIIVSNLALGEGNSLSFSYEISPLHSLYRKGKDPLVFYPVLLFLIIVCLSVLYFLRGYSAPLENKSSLSKQESSPTKILPPRSGFYEERNKEEVEVYERVYGEVAERARENEIIAQIVERDKITGENYSYGVLILKEGAGSGTQFPVRGEEITLGRGEANHIVLSDPYAELLHAKIKKVRGRFLIFDCASSTGVFLNGKKLLRPKALYDLDEIEIGKTLFSFRAR</sequence>
<keyword evidence="1" id="KW-0812">Transmembrane</keyword>
<proteinExistence type="predicted"/>
<feature type="transmembrane region" description="Helical" evidence="1">
    <location>
        <begin position="316"/>
        <end position="336"/>
    </location>
</feature>
<evidence type="ECO:0000313" key="3">
    <source>
        <dbReference type="EMBL" id="TGN18490.1"/>
    </source>
</evidence>
<evidence type="ECO:0000313" key="4">
    <source>
        <dbReference type="Proteomes" id="UP000298058"/>
    </source>
</evidence>
<name>A0A4R9LW88_9LEPT</name>
<comment type="caution">
    <text evidence="3">The sequence shown here is derived from an EMBL/GenBank/DDBJ whole genome shotgun (WGS) entry which is preliminary data.</text>
</comment>
<dbReference type="InterPro" id="IPR008984">
    <property type="entry name" value="SMAD_FHA_dom_sf"/>
</dbReference>
<reference evidence="3" key="1">
    <citation type="journal article" date="2019" name="PLoS Negl. Trop. Dis.">
        <title>Revisiting the worldwide diversity of Leptospira species in the environment.</title>
        <authorList>
            <person name="Vincent A.T."/>
            <person name="Schiettekatte O."/>
            <person name="Bourhy P."/>
            <person name="Veyrier F.J."/>
            <person name="Picardeau M."/>
        </authorList>
    </citation>
    <scope>NUCLEOTIDE SEQUENCE [LARGE SCALE GENOMIC DNA]</scope>
    <source>
        <strain evidence="3">201300427</strain>
    </source>
</reference>
<evidence type="ECO:0000259" key="2">
    <source>
        <dbReference type="PROSITE" id="PS50006"/>
    </source>
</evidence>
<keyword evidence="1" id="KW-1133">Transmembrane helix</keyword>
<dbReference type="RefSeq" id="WP_135761173.1">
    <property type="nucleotide sequence ID" value="NZ_RQHW01000047.1"/>
</dbReference>
<dbReference type="CDD" id="cd00060">
    <property type="entry name" value="FHA"/>
    <property type="match status" value="1"/>
</dbReference>
<organism evidence="3 4">
    <name type="scientific">Leptospira idonii</name>
    <dbReference type="NCBI Taxonomy" id="1193500"/>
    <lineage>
        <taxon>Bacteria</taxon>
        <taxon>Pseudomonadati</taxon>
        <taxon>Spirochaetota</taxon>
        <taxon>Spirochaetia</taxon>
        <taxon>Leptospirales</taxon>
        <taxon>Leptospiraceae</taxon>
        <taxon>Leptospira</taxon>
    </lineage>
</organism>